<name>A0A7R9BW22_9CRUS</name>
<evidence type="ECO:0000313" key="2">
    <source>
        <dbReference type="EMBL" id="CAD7281693.1"/>
    </source>
</evidence>
<dbReference type="AlphaFoldDB" id="A0A7R9BW22"/>
<feature type="compositionally biased region" description="Polar residues" evidence="1">
    <location>
        <begin position="112"/>
        <end position="122"/>
    </location>
</feature>
<feature type="region of interest" description="Disordered" evidence="1">
    <location>
        <begin position="34"/>
        <end position="124"/>
    </location>
</feature>
<evidence type="ECO:0000256" key="1">
    <source>
        <dbReference type="SAM" id="MobiDB-lite"/>
    </source>
</evidence>
<feature type="compositionally biased region" description="Low complexity" evidence="1">
    <location>
        <begin position="98"/>
        <end position="111"/>
    </location>
</feature>
<evidence type="ECO:0000313" key="3">
    <source>
        <dbReference type="Proteomes" id="UP000678499"/>
    </source>
</evidence>
<organism evidence="2">
    <name type="scientific">Notodromas monacha</name>
    <dbReference type="NCBI Taxonomy" id="399045"/>
    <lineage>
        <taxon>Eukaryota</taxon>
        <taxon>Metazoa</taxon>
        <taxon>Ecdysozoa</taxon>
        <taxon>Arthropoda</taxon>
        <taxon>Crustacea</taxon>
        <taxon>Oligostraca</taxon>
        <taxon>Ostracoda</taxon>
        <taxon>Podocopa</taxon>
        <taxon>Podocopida</taxon>
        <taxon>Cypridocopina</taxon>
        <taxon>Cypridoidea</taxon>
        <taxon>Cyprididae</taxon>
        <taxon>Notodromas</taxon>
    </lineage>
</organism>
<protein>
    <submittedName>
        <fullName evidence="2">Uncharacterized protein</fullName>
    </submittedName>
</protein>
<reference evidence="2" key="1">
    <citation type="submission" date="2020-11" db="EMBL/GenBank/DDBJ databases">
        <authorList>
            <person name="Tran Van P."/>
        </authorList>
    </citation>
    <scope>NUCLEOTIDE SEQUENCE</scope>
</reference>
<feature type="compositionally biased region" description="Basic and acidic residues" evidence="1">
    <location>
        <begin position="40"/>
        <end position="52"/>
    </location>
</feature>
<gene>
    <name evidence="2" type="ORF">NMOB1V02_LOCUS9331</name>
</gene>
<dbReference type="EMBL" id="CAJPEX010003098">
    <property type="protein sequence ID" value="CAG0921845.1"/>
    <property type="molecule type" value="Genomic_DNA"/>
</dbReference>
<proteinExistence type="predicted"/>
<sequence length="177" mass="19100">MLFGDNEKTDCTECNYEVVLQPAVLSGFIAPGVGDSLPGKMEKERSIQREQRGLQAPLFKSPFAGGEDQRRLHGGRPPPPPYLQQGDGGLYVPQAPTAAAGRRADSGSGSRTPSGKQKQDSSGLFLRRKEESVGICVSAQKESRPELTHLCATLPTYVASLFNRLGCAGLITLERER</sequence>
<dbReference type="EMBL" id="OA885135">
    <property type="protein sequence ID" value="CAD7281693.1"/>
    <property type="molecule type" value="Genomic_DNA"/>
</dbReference>
<accession>A0A7R9BW22</accession>
<dbReference type="Proteomes" id="UP000678499">
    <property type="component" value="Unassembled WGS sequence"/>
</dbReference>
<keyword evidence="3" id="KW-1185">Reference proteome</keyword>